<dbReference type="GO" id="GO:0005886">
    <property type="term" value="C:plasma membrane"/>
    <property type="evidence" value="ECO:0007669"/>
    <property type="project" value="TreeGrafter"/>
</dbReference>
<evidence type="ECO:0000256" key="10">
    <source>
        <dbReference type="ARBA" id="ARBA00023136"/>
    </source>
</evidence>
<dbReference type="PANTHER" id="PTHR45528">
    <property type="entry name" value="SENSOR HISTIDINE KINASE CPXA"/>
    <property type="match status" value="1"/>
</dbReference>
<evidence type="ECO:0000259" key="11">
    <source>
        <dbReference type="PROSITE" id="PS50109"/>
    </source>
</evidence>
<dbReference type="InterPro" id="IPR003594">
    <property type="entry name" value="HATPase_dom"/>
</dbReference>
<dbReference type="InterPro" id="IPR005467">
    <property type="entry name" value="His_kinase_dom"/>
</dbReference>
<dbReference type="InterPro" id="IPR036097">
    <property type="entry name" value="HisK_dim/P_sf"/>
</dbReference>
<dbReference type="Proteomes" id="UP001276902">
    <property type="component" value="Unassembled WGS sequence"/>
</dbReference>
<dbReference type="Pfam" id="PF02518">
    <property type="entry name" value="HATPase_c"/>
    <property type="match status" value="1"/>
</dbReference>
<keyword evidence="7 12" id="KW-0418">Kinase</keyword>
<dbReference type="SMART" id="SM00387">
    <property type="entry name" value="HATPase_c"/>
    <property type="match status" value="1"/>
</dbReference>
<evidence type="ECO:0000256" key="8">
    <source>
        <dbReference type="ARBA" id="ARBA00022989"/>
    </source>
</evidence>
<reference evidence="12" key="1">
    <citation type="submission" date="2022-03" db="EMBL/GenBank/DDBJ databases">
        <title>First case of bacteraemia caused by Dielma fastidiosa in a patient hospitalised with diverticulitis.</title>
        <authorList>
            <person name="Forman-Ankjaer B."/>
            <person name="Hvid-Jensen F."/>
            <person name="Kobel C.M."/>
            <person name="Greve T."/>
        </authorList>
    </citation>
    <scope>NUCLEOTIDE SEQUENCE</scope>
    <source>
        <strain evidence="12">AUH_DF_2021</strain>
    </source>
</reference>
<proteinExistence type="predicted"/>
<dbReference type="PROSITE" id="PS50109">
    <property type="entry name" value="HIS_KIN"/>
    <property type="match status" value="1"/>
</dbReference>
<keyword evidence="6" id="KW-0812">Transmembrane</keyword>
<evidence type="ECO:0000313" key="12">
    <source>
        <dbReference type="EMBL" id="MDY5166958.1"/>
    </source>
</evidence>
<dbReference type="EC" id="2.7.13.3" evidence="3"/>
<evidence type="ECO:0000256" key="4">
    <source>
        <dbReference type="ARBA" id="ARBA00022553"/>
    </source>
</evidence>
<gene>
    <name evidence="12" type="ORF">MQE39_02305</name>
</gene>
<dbReference type="CDD" id="cd00075">
    <property type="entry name" value="HATPase"/>
    <property type="match status" value="1"/>
</dbReference>
<dbReference type="AlphaFoldDB" id="A0AB35UIF7"/>
<evidence type="ECO:0000256" key="5">
    <source>
        <dbReference type="ARBA" id="ARBA00022679"/>
    </source>
</evidence>
<evidence type="ECO:0000256" key="3">
    <source>
        <dbReference type="ARBA" id="ARBA00012438"/>
    </source>
</evidence>
<dbReference type="PANTHER" id="PTHR45528:SF8">
    <property type="entry name" value="HISTIDINE KINASE"/>
    <property type="match status" value="1"/>
</dbReference>
<dbReference type="SUPFAM" id="SSF55874">
    <property type="entry name" value="ATPase domain of HSP90 chaperone/DNA topoisomerase II/histidine kinase"/>
    <property type="match status" value="1"/>
</dbReference>
<evidence type="ECO:0000256" key="7">
    <source>
        <dbReference type="ARBA" id="ARBA00022777"/>
    </source>
</evidence>
<evidence type="ECO:0000256" key="1">
    <source>
        <dbReference type="ARBA" id="ARBA00000085"/>
    </source>
</evidence>
<evidence type="ECO:0000256" key="6">
    <source>
        <dbReference type="ARBA" id="ARBA00022692"/>
    </source>
</evidence>
<dbReference type="Pfam" id="PF00512">
    <property type="entry name" value="HisKA"/>
    <property type="match status" value="1"/>
</dbReference>
<keyword evidence="10" id="KW-0472">Membrane</keyword>
<accession>A0AB35UIF7</accession>
<keyword evidence="9" id="KW-0902">Two-component regulatory system</keyword>
<dbReference type="InterPro" id="IPR003661">
    <property type="entry name" value="HisK_dim/P_dom"/>
</dbReference>
<dbReference type="InterPro" id="IPR036890">
    <property type="entry name" value="HATPase_C_sf"/>
</dbReference>
<dbReference type="GO" id="GO:0000155">
    <property type="term" value="F:phosphorelay sensor kinase activity"/>
    <property type="evidence" value="ECO:0007669"/>
    <property type="project" value="InterPro"/>
</dbReference>
<organism evidence="12 13">
    <name type="scientific">Dielma fastidiosa</name>
    <dbReference type="NCBI Taxonomy" id="1034346"/>
    <lineage>
        <taxon>Bacteria</taxon>
        <taxon>Bacillati</taxon>
        <taxon>Bacillota</taxon>
        <taxon>Erysipelotrichia</taxon>
        <taxon>Erysipelotrichales</taxon>
        <taxon>Erysipelotrichaceae</taxon>
        <taxon>Dielma</taxon>
    </lineage>
</organism>
<feature type="domain" description="Histidine kinase" evidence="11">
    <location>
        <begin position="88"/>
        <end position="277"/>
    </location>
</feature>
<dbReference type="RefSeq" id="WP_320882939.1">
    <property type="nucleotide sequence ID" value="NZ_BAABZA010000001.1"/>
</dbReference>
<keyword evidence="5" id="KW-0808">Transferase</keyword>
<name>A0AB35UIF7_9FIRM</name>
<keyword evidence="4" id="KW-0597">Phosphoprotein</keyword>
<dbReference type="SMART" id="SM00388">
    <property type="entry name" value="HisKA"/>
    <property type="match status" value="1"/>
</dbReference>
<dbReference type="InterPro" id="IPR050398">
    <property type="entry name" value="HssS/ArlS-like"/>
</dbReference>
<evidence type="ECO:0000256" key="2">
    <source>
        <dbReference type="ARBA" id="ARBA00004141"/>
    </source>
</evidence>
<protein>
    <recommendedName>
        <fullName evidence="3">histidine kinase</fullName>
        <ecNumber evidence="3">2.7.13.3</ecNumber>
    </recommendedName>
</protein>
<dbReference type="SUPFAM" id="SSF47384">
    <property type="entry name" value="Homodimeric domain of signal transducing histidine kinase"/>
    <property type="match status" value="1"/>
</dbReference>
<evidence type="ECO:0000313" key="13">
    <source>
        <dbReference type="Proteomes" id="UP001276902"/>
    </source>
</evidence>
<evidence type="ECO:0000256" key="9">
    <source>
        <dbReference type="ARBA" id="ARBA00023012"/>
    </source>
</evidence>
<dbReference type="Gene3D" id="3.30.565.10">
    <property type="entry name" value="Histidine kinase-like ATPase, C-terminal domain"/>
    <property type="match status" value="1"/>
</dbReference>
<dbReference type="Gene3D" id="1.10.287.130">
    <property type="match status" value="1"/>
</dbReference>
<comment type="subcellular location">
    <subcellularLocation>
        <location evidence="2">Membrane</location>
        <topology evidence="2">Multi-pass membrane protein</topology>
    </subcellularLocation>
</comment>
<dbReference type="CDD" id="cd00082">
    <property type="entry name" value="HisKA"/>
    <property type="match status" value="1"/>
</dbReference>
<comment type="catalytic activity">
    <reaction evidence="1">
        <text>ATP + protein L-histidine = ADP + protein N-phospho-L-histidine.</text>
        <dbReference type="EC" id="2.7.13.3"/>
    </reaction>
</comment>
<comment type="caution">
    <text evidence="12">The sequence shown here is derived from an EMBL/GenBank/DDBJ whole genome shotgun (WGS) entry which is preliminary data.</text>
</comment>
<sequence>MNSLIVLLVLLLLISLLYVFILSKQIRRIQRQLAERRDKNTNQPISLELLNTELSLLAANINQCLEIGQQAVSNSIQKENTLRETIASISHDLRTPLTAIKGYLQLLEQDNLTDGQMEKLVIIKKHVDEMALLTEHFWEYSYFSLCQQDIPLKRINLANLTAENLANYVSQLENKGLSVTYKHDKSLFVRADENYTTRILQNLIQNCITHSVGDIEIELKNIGNVVILSVKNPVQKDIDLNVQHIFDRFYTADKSRGKASGLGLTVVNLLITKMGGRAIASLENAMLEIQIEFLKWMDDK</sequence>
<keyword evidence="8" id="KW-1133">Transmembrane helix</keyword>
<dbReference type="EMBL" id="JALDAW010000008">
    <property type="protein sequence ID" value="MDY5166958.1"/>
    <property type="molecule type" value="Genomic_DNA"/>
</dbReference>